<reference evidence="6 7" key="1">
    <citation type="submission" date="2018-04" db="EMBL/GenBank/DDBJ databases">
        <title>Pelagivirga bohaiensis gen. nov., sp. nov., a bacterium isolated from the Bohai Sea.</title>
        <authorList>
            <person name="Ji X."/>
        </authorList>
    </citation>
    <scope>NUCLEOTIDE SEQUENCE [LARGE SCALE GENOMIC DNA]</scope>
    <source>
        <strain evidence="6 7">BH-SD19</strain>
    </source>
</reference>
<evidence type="ECO:0000256" key="2">
    <source>
        <dbReference type="ARBA" id="ARBA00022723"/>
    </source>
</evidence>
<name>A0A2T7G5S5_9RHOB</name>
<keyword evidence="2" id="KW-0479">Metal-binding</keyword>
<sequence>MLNGSCLCRDITFEVSGTPQSVAACHCGQCRKQSGHFWASAAVPQADLAITGTSAWFEASDTAKRGFCSRCGSFLFWKAHDEDTISFALGALDGPTGLRLTRHIFCDDKGDYYQIEQGAAQHAQS</sequence>
<gene>
    <name evidence="6" type="ORF">DC366_11655</name>
</gene>
<comment type="caution">
    <text evidence="6">The sequence shown here is derived from an EMBL/GenBank/DDBJ whole genome shotgun (WGS) entry which is preliminary data.</text>
</comment>
<evidence type="ECO:0000256" key="3">
    <source>
        <dbReference type="ARBA" id="ARBA00022833"/>
    </source>
</evidence>
<dbReference type="Pfam" id="PF04828">
    <property type="entry name" value="GFA"/>
    <property type="match status" value="1"/>
</dbReference>
<comment type="similarity">
    <text evidence="1">Belongs to the Gfa family.</text>
</comment>
<evidence type="ECO:0000313" key="6">
    <source>
        <dbReference type="EMBL" id="PVA09771.1"/>
    </source>
</evidence>
<keyword evidence="7" id="KW-1185">Reference proteome</keyword>
<keyword evidence="4" id="KW-0456">Lyase</keyword>
<evidence type="ECO:0000259" key="5">
    <source>
        <dbReference type="PROSITE" id="PS51891"/>
    </source>
</evidence>
<dbReference type="GO" id="GO:0016846">
    <property type="term" value="F:carbon-sulfur lyase activity"/>
    <property type="evidence" value="ECO:0007669"/>
    <property type="project" value="InterPro"/>
</dbReference>
<dbReference type="EMBL" id="QCYH01000006">
    <property type="protein sequence ID" value="PVA09771.1"/>
    <property type="molecule type" value="Genomic_DNA"/>
</dbReference>
<proteinExistence type="inferred from homology"/>
<dbReference type="OrthoDB" id="9807246at2"/>
<keyword evidence="3" id="KW-0862">Zinc</keyword>
<dbReference type="InterPro" id="IPR011057">
    <property type="entry name" value="Mss4-like_sf"/>
</dbReference>
<protein>
    <submittedName>
        <fullName evidence="6">Aldehyde-activating protein</fullName>
    </submittedName>
</protein>
<evidence type="ECO:0000313" key="7">
    <source>
        <dbReference type="Proteomes" id="UP000244446"/>
    </source>
</evidence>
<dbReference type="SUPFAM" id="SSF51316">
    <property type="entry name" value="Mss4-like"/>
    <property type="match status" value="1"/>
</dbReference>
<dbReference type="AlphaFoldDB" id="A0A2T7G5S5"/>
<dbReference type="GO" id="GO:0046872">
    <property type="term" value="F:metal ion binding"/>
    <property type="evidence" value="ECO:0007669"/>
    <property type="project" value="UniProtKB-KW"/>
</dbReference>
<dbReference type="PANTHER" id="PTHR33337:SF40">
    <property type="entry name" value="CENP-V_GFA DOMAIN-CONTAINING PROTEIN-RELATED"/>
    <property type="match status" value="1"/>
</dbReference>
<dbReference type="RefSeq" id="WP_108692394.1">
    <property type="nucleotide sequence ID" value="NZ_QCYH01000006.1"/>
</dbReference>
<accession>A0A2T7G5S5</accession>
<dbReference type="Proteomes" id="UP000244446">
    <property type="component" value="Unassembled WGS sequence"/>
</dbReference>
<dbReference type="Gene3D" id="3.90.1590.10">
    <property type="entry name" value="glutathione-dependent formaldehyde- activating enzyme (gfa)"/>
    <property type="match status" value="1"/>
</dbReference>
<dbReference type="InterPro" id="IPR006913">
    <property type="entry name" value="CENP-V/GFA"/>
</dbReference>
<evidence type="ECO:0000256" key="1">
    <source>
        <dbReference type="ARBA" id="ARBA00005495"/>
    </source>
</evidence>
<evidence type="ECO:0000256" key="4">
    <source>
        <dbReference type="ARBA" id="ARBA00023239"/>
    </source>
</evidence>
<organism evidence="6 7">
    <name type="scientific">Pelagivirga sediminicola</name>
    <dbReference type="NCBI Taxonomy" id="2170575"/>
    <lineage>
        <taxon>Bacteria</taxon>
        <taxon>Pseudomonadati</taxon>
        <taxon>Pseudomonadota</taxon>
        <taxon>Alphaproteobacteria</taxon>
        <taxon>Rhodobacterales</taxon>
        <taxon>Paracoccaceae</taxon>
        <taxon>Pelagivirga</taxon>
    </lineage>
</organism>
<dbReference type="PROSITE" id="PS51891">
    <property type="entry name" value="CENP_V_GFA"/>
    <property type="match status" value="1"/>
</dbReference>
<feature type="domain" description="CENP-V/GFA" evidence="5">
    <location>
        <begin position="2"/>
        <end position="114"/>
    </location>
</feature>
<dbReference type="PANTHER" id="PTHR33337">
    <property type="entry name" value="GFA DOMAIN-CONTAINING PROTEIN"/>
    <property type="match status" value="1"/>
</dbReference>